<protein>
    <submittedName>
        <fullName evidence="1">Uncharacterized protein</fullName>
    </submittedName>
</protein>
<dbReference type="EMBL" id="JAIWYP010000010">
    <property type="protein sequence ID" value="KAH3755645.1"/>
    <property type="molecule type" value="Genomic_DNA"/>
</dbReference>
<reference evidence="1" key="1">
    <citation type="journal article" date="2019" name="bioRxiv">
        <title>The Genome of the Zebra Mussel, Dreissena polymorpha: A Resource for Invasive Species Research.</title>
        <authorList>
            <person name="McCartney M.A."/>
            <person name="Auch B."/>
            <person name="Kono T."/>
            <person name="Mallez S."/>
            <person name="Zhang Y."/>
            <person name="Obille A."/>
            <person name="Becker A."/>
            <person name="Abrahante J.E."/>
            <person name="Garbe J."/>
            <person name="Badalamenti J.P."/>
            <person name="Herman A."/>
            <person name="Mangelson H."/>
            <person name="Liachko I."/>
            <person name="Sullivan S."/>
            <person name="Sone E.D."/>
            <person name="Koren S."/>
            <person name="Silverstein K.A.T."/>
            <person name="Beckman K.B."/>
            <person name="Gohl D.M."/>
        </authorList>
    </citation>
    <scope>NUCLEOTIDE SEQUENCE</scope>
    <source>
        <strain evidence="1">Duluth1</strain>
        <tissue evidence="1">Whole animal</tissue>
    </source>
</reference>
<proteinExistence type="predicted"/>
<gene>
    <name evidence="1" type="ORF">DPMN_190343</name>
</gene>
<evidence type="ECO:0000313" key="1">
    <source>
        <dbReference type="EMBL" id="KAH3755645.1"/>
    </source>
</evidence>
<evidence type="ECO:0000313" key="2">
    <source>
        <dbReference type="Proteomes" id="UP000828390"/>
    </source>
</evidence>
<reference evidence="1" key="2">
    <citation type="submission" date="2020-11" db="EMBL/GenBank/DDBJ databases">
        <authorList>
            <person name="McCartney M.A."/>
            <person name="Auch B."/>
            <person name="Kono T."/>
            <person name="Mallez S."/>
            <person name="Becker A."/>
            <person name="Gohl D.M."/>
            <person name="Silverstein K.A.T."/>
            <person name="Koren S."/>
            <person name="Bechman K.B."/>
            <person name="Herman A."/>
            <person name="Abrahante J.E."/>
            <person name="Garbe J."/>
        </authorList>
    </citation>
    <scope>NUCLEOTIDE SEQUENCE</scope>
    <source>
        <strain evidence="1">Duluth1</strain>
        <tissue evidence="1">Whole animal</tissue>
    </source>
</reference>
<keyword evidence="2" id="KW-1185">Reference proteome</keyword>
<sequence>MMNTLGSTTLESRRQTAKVVMMYRIVDINARSVLIPAGVHSRGYANRYIVSFTTVNVHQISFSPTGIRLWNGLQEQVVPSPSIDVFMTRMGELYK</sequence>
<name>A0A9D4DWM7_DREPO</name>
<comment type="caution">
    <text evidence="1">The sequence shown here is derived from an EMBL/GenBank/DDBJ whole genome shotgun (WGS) entry which is preliminary data.</text>
</comment>
<organism evidence="1 2">
    <name type="scientific">Dreissena polymorpha</name>
    <name type="common">Zebra mussel</name>
    <name type="synonym">Mytilus polymorpha</name>
    <dbReference type="NCBI Taxonomy" id="45954"/>
    <lineage>
        <taxon>Eukaryota</taxon>
        <taxon>Metazoa</taxon>
        <taxon>Spiralia</taxon>
        <taxon>Lophotrochozoa</taxon>
        <taxon>Mollusca</taxon>
        <taxon>Bivalvia</taxon>
        <taxon>Autobranchia</taxon>
        <taxon>Heteroconchia</taxon>
        <taxon>Euheterodonta</taxon>
        <taxon>Imparidentia</taxon>
        <taxon>Neoheterodontei</taxon>
        <taxon>Myida</taxon>
        <taxon>Dreissenoidea</taxon>
        <taxon>Dreissenidae</taxon>
        <taxon>Dreissena</taxon>
    </lineage>
</organism>
<dbReference type="AlphaFoldDB" id="A0A9D4DWM7"/>
<dbReference type="Proteomes" id="UP000828390">
    <property type="component" value="Unassembled WGS sequence"/>
</dbReference>
<accession>A0A9D4DWM7</accession>